<keyword evidence="6 16" id="KW-0812">Transmembrane</keyword>
<dbReference type="PANTHER" id="PTHR12428">
    <property type="entry name" value="OXA1"/>
    <property type="match status" value="1"/>
</dbReference>
<feature type="transmembrane region" description="Helical" evidence="18">
    <location>
        <begin position="7"/>
        <end position="26"/>
    </location>
</feature>
<comment type="subunit">
    <text evidence="12">Interacts with the Sec translocase complex via SecD. Specifically interacts with transmembrane segments of nascent integral membrane proteins during membrane integration.</text>
</comment>
<feature type="region of interest" description="Disordered" evidence="17">
    <location>
        <begin position="267"/>
        <end position="324"/>
    </location>
</feature>
<dbReference type="InterPro" id="IPR047196">
    <property type="entry name" value="YidC_ALB_C"/>
</dbReference>
<evidence type="ECO:0000256" key="16">
    <source>
        <dbReference type="RuleBase" id="RU003945"/>
    </source>
</evidence>
<dbReference type="GO" id="GO:0015031">
    <property type="term" value="P:protein transport"/>
    <property type="evidence" value="ECO:0007669"/>
    <property type="project" value="UniProtKB-KW"/>
</dbReference>
<feature type="domain" description="Membrane insertase YidC/Oxa/ALB C-terminal" evidence="19">
    <location>
        <begin position="39"/>
        <end position="257"/>
    </location>
</feature>
<dbReference type="AlphaFoldDB" id="A0A8J2TZD2"/>
<keyword evidence="21" id="KW-1185">Reference proteome</keyword>
<evidence type="ECO:0000259" key="19">
    <source>
        <dbReference type="Pfam" id="PF02096"/>
    </source>
</evidence>
<evidence type="ECO:0000256" key="7">
    <source>
        <dbReference type="ARBA" id="ARBA00022927"/>
    </source>
</evidence>
<accession>A0A8J2TZD2</accession>
<evidence type="ECO:0000256" key="15">
    <source>
        <dbReference type="ARBA" id="ARBA00033342"/>
    </source>
</evidence>
<dbReference type="CDD" id="cd20070">
    <property type="entry name" value="5TM_YidC_Alb3"/>
    <property type="match status" value="1"/>
</dbReference>
<dbReference type="GO" id="GO:0051205">
    <property type="term" value="P:protein insertion into membrane"/>
    <property type="evidence" value="ECO:0007669"/>
    <property type="project" value="TreeGrafter"/>
</dbReference>
<evidence type="ECO:0000256" key="14">
    <source>
        <dbReference type="ARBA" id="ARBA00033245"/>
    </source>
</evidence>
<evidence type="ECO:0000256" key="13">
    <source>
        <dbReference type="ARBA" id="ARBA00031538"/>
    </source>
</evidence>
<evidence type="ECO:0000256" key="8">
    <source>
        <dbReference type="ARBA" id="ARBA00022989"/>
    </source>
</evidence>
<dbReference type="Proteomes" id="UP000616114">
    <property type="component" value="Unassembled WGS sequence"/>
</dbReference>
<sequence length="324" mass="36998">MDWIDTILTPIKWVVAWILVLFHQLFEWLGMDPVSGWTWVLAITCLTMVVRTALIPLFVKQIRSQRKMQLIQPDLQRLQAKYKGKKDQFSRQAMAEEQQALFKKHGTNPLSSCLPMLVQLPIFFSLYRVLFNSEDVARGVREPIGGYNAELAGQLINSEIFGIPLHITFLEGDMWVKVFTAVLIVLMGATMFITQKQIMAKNMSEAAMNNPFMQQQKMLLYLMPVVFAVGGVFFPVSLLLYWLVSNLWTMVQQFYVIRQMPAPGSPAEKALMERRAKKGKPPLPGAKPLDEEKPEETPKGQRQQPVSKDRAKKQAKKQSGKKKS</sequence>
<dbReference type="InterPro" id="IPR028055">
    <property type="entry name" value="YidC/Oxa/ALB_C"/>
</dbReference>
<evidence type="ECO:0000256" key="10">
    <source>
        <dbReference type="ARBA" id="ARBA00023186"/>
    </source>
</evidence>
<evidence type="ECO:0000313" key="21">
    <source>
        <dbReference type="Proteomes" id="UP000616114"/>
    </source>
</evidence>
<name>A0A8J2TZD2_9MICO</name>
<keyword evidence="8 18" id="KW-1133">Transmembrane helix</keyword>
<keyword evidence="4" id="KW-0813">Transport</keyword>
<evidence type="ECO:0000256" key="18">
    <source>
        <dbReference type="SAM" id="Phobius"/>
    </source>
</evidence>
<dbReference type="EMBL" id="BMFY01000010">
    <property type="protein sequence ID" value="GGA20213.1"/>
    <property type="molecule type" value="Genomic_DNA"/>
</dbReference>
<dbReference type="Pfam" id="PF02096">
    <property type="entry name" value="60KD_IMP"/>
    <property type="match status" value="1"/>
</dbReference>
<evidence type="ECO:0000256" key="4">
    <source>
        <dbReference type="ARBA" id="ARBA00022448"/>
    </source>
</evidence>
<dbReference type="PANTHER" id="PTHR12428:SF65">
    <property type="entry name" value="CYTOCHROME C OXIDASE ASSEMBLY PROTEIN COX18, MITOCHONDRIAL"/>
    <property type="match status" value="1"/>
</dbReference>
<evidence type="ECO:0000256" key="9">
    <source>
        <dbReference type="ARBA" id="ARBA00023136"/>
    </source>
</evidence>
<comment type="function">
    <text evidence="11">Required for the insertion and/or proper folding and/or complex formation of integral membrane proteins into the membrane. Involved in integration of membrane proteins that insert both dependently and independently of the Sec translocase complex, as well as at least some lipoproteins. Aids folding of multispanning membrane proteins.</text>
</comment>
<protein>
    <recommendedName>
        <fullName evidence="3">Membrane protein insertase YidC</fullName>
    </recommendedName>
    <alternativeName>
        <fullName evidence="15">Foldase YidC</fullName>
    </alternativeName>
    <alternativeName>
        <fullName evidence="14">Membrane integrase YidC</fullName>
    </alternativeName>
    <alternativeName>
        <fullName evidence="13">Membrane protein YidC</fullName>
    </alternativeName>
</protein>
<evidence type="ECO:0000256" key="6">
    <source>
        <dbReference type="ARBA" id="ARBA00022692"/>
    </source>
</evidence>
<feature type="transmembrane region" description="Helical" evidence="18">
    <location>
        <begin position="174"/>
        <end position="194"/>
    </location>
</feature>
<dbReference type="NCBIfam" id="TIGR03592">
    <property type="entry name" value="yidC_oxa1_cterm"/>
    <property type="match status" value="1"/>
</dbReference>
<dbReference type="GO" id="GO:0032977">
    <property type="term" value="F:membrane insertase activity"/>
    <property type="evidence" value="ECO:0007669"/>
    <property type="project" value="InterPro"/>
</dbReference>
<reference evidence="20" key="1">
    <citation type="journal article" date="2014" name="Int. J. Syst. Evol. Microbiol.">
        <title>Complete genome sequence of Corynebacterium casei LMG S-19264T (=DSM 44701T), isolated from a smear-ripened cheese.</title>
        <authorList>
            <consortium name="US DOE Joint Genome Institute (JGI-PGF)"/>
            <person name="Walter F."/>
            <person name="Albersmeier A."/>
            <person name="Kalinowski J."/>
            <person name="Ruckert C."/>
        </authorList>
    </citation>
    <scope>NUCLEOTIDE SEQUENCE</scope>
    <source>
        <strain evidence="20">CGMCC 1.12785</strain>
    </source>
</reference>
<evidence type="ECO:0000256" key="17">
    <source>
        <dbReference type="SAM" id="MobiDB-lite"/>
    </source>
</evidence>
<organism evidence="20 21">
    <name type="scientific">Sediminivirga luteola</name>
    <dbReference type="NCBI Taxonomy" id="1774748"/>
    <lineage>
        <taxon>Bacteria</taxon>
        <taxon>Bacillati</taxon>
        <taxon>Actinomycetota</taxon>
        <taxon>Actinomycetes</taxon>
        <taxon>Micrococcales</taxon>
        <taxon>Brevibacteriaceae</taxon>
        <taxon>Sediminivirga</taxon>
    </lineage>
</organism>
<dbReference type="GO" id="GO:0005886">
    <property type="term" value="C:plasma membrane"/>
    <property type="evidence" value="ECO:0007669"/>
    <property type="project" value="UniProtKB-SubCell"/>
</dbReference>
<gene>
    <name evidence="20" type="ORF">GCM10011333_24210</name>
</gene>
<dbReference type="NCBIfam" id="NF002350">
    <property type="entry name" value="PRK01315.1"/>
    <property type="match status" value="1"/>
</dbReference>
<feature type="transmembrane region" description="Helical" evidence="18">
    <location>
        <begin position="218"/>
        <end position="244"/>
    </location>
</feature>
<feature type="compositionally biased region" description="Basic residues" evidence="17">
    <location>
        <begin position="310"/>
        <end position="324"/>
    </location>
</feature>
<dbReference type="InterPro" id="IPR001708">
    <property type="entry name" value="YidC/ALB3/OXA1/COX18"/>
</dbReference>
<evidence type="ECO:0000256" key="3">
    <source>
        <dbReference type="ARBA" id="ARBA00015325"/>
    </source>
</evidence>
<dbReference type="RefSeq" id="WP_188551148.1">
    <property type="nucleotide sequence ID" value="NZ_BMFY01000010.1"/>
</dbReference>
<evidence type="ECO:0000256" key="2">
    <source>
        <dbReference type="ARBA" id="ARBA00010527"/>
    </source>
</evidence>
<feature type="transmembrane region" description="Helical" evidence="18">
    <location>
        <begin position="38"/>
        <end position="59"/>
    </location>
</feature>
<evidence type="ECO:0000256" key="5">
    <source>
        <dbReference type="ARBA" id="ARBA00022475"/>
    </source>
</evidence>
<keyword evidence="10" id="KW-0143">Chaperone</keyword>
<evidence type="ECO:0000256" key="11">
    <source>
        <dbReference type="ARBA" id="ARBA00025034"/>
    </source>
</evidence>
<keyword evidence="7" id="KW-0653">Protein transport</keyword>
<proteinExistence type="inferred from homology"/>
<keyword evidence="5" id="KW-1003">Cell membrane</keyword>
<reference evidence="20" key="2">
    <citation type="submission" date="2020-09" db="EMBL/GenBank/DDBJ databases">
        <authorList>
            <person name="Sun Q."/>
            <person name="Zhou Y."/>
        </authorList>
    </citation>
    <scope>NUCLEOTIDE SEQUENCE</scope>
    <source>
        <strain evidence="20">CGMCC 1.12785</strain>
    </source>
</reference>
<keyword evidence="9 18" id="KW-0472">Membrane</keyword>
<evidence type="ECO:0000256" key="1">
    <source>
        <dbReference type="ARBA" id="ARBA00004651"/>
    </source>
</evidence>
<comment type="subcellular location">
    <subcellularLocation>
        <location evidence="1">Cell membrane</location>
        <topology evidence="1">Multi-pass membrane protein</topology>
    </subcellularLocation>
    <subcellularLocation>
        <location evidence="16">Membrane</location>
        <topology evidence="16">Multi-pass membrane protein</topology>
    </subcellularLocation>
</comment>
<comment type="caution">
    <text evidence="20">The sequence shown here is derived from an EMBL/GenBank/DDBJ whole genome shotgun (WGS) entry which is preliminary data.</text>
</comment>
<evidence type="ECO:0000313" key="20">
    <source>
        <dbReference type="EMBL" id="GGA20213.1"/>
    </source>
</evidence>
<feature type="compositionally biased region" description="Basic and acidic residues" evidence="17">
    <location>
        <begin position="288"/>
        <end position="299"/>
    </location>
</feature>
<comment type="similarity">
    <text evidence="2">Belongs to the OXA1/ALB3/YidC family. Type 1 subfamily.</text>
</comment>
<evidence type="ECO:0000256" key="12">
    <source>
        <dbReference type="ARBA" id="ARBA00026028"/>
    </source>
</evidence>